<reference evidence="6" key="1">
    <citation type="submission" date="2020-05" db="EMBL/GenBank/DDBJ databases">
        <authorList>
            <person name="Chiriac C."/>
            <person name="Salcher M."/>
            <person name="Ghai R."/>
            <person name="Kavagutti S V."/>
        </authorList>
    </citation>
    <scope>NUCLEOTIDE SEQUENCE</scope>
</reference>
<organism evidence="6">
    <name type="scientific">uncultured Caudovirales phage</name>
    <dbReference type="NCBI Taxonomy" id="2100421"/>
    <lineage>
        <taxon>Viruses</taxon>
        <taxon>Duplodnaviria</taxon>
        <taxon>Heunggongvirae</taxon>
        <taxon>Uroviricota</taxon>
        <taxon>Caudoviricetes</taxon>
        <taxon>Peduoviridae</taxon>
        <taxon>Maltschvirus</taxon>
        <taxon>Maltschvirus maltsch</taxon>
    </lineage>
</organism>
<dbReference type="InterPro" id="IPR004260">
    <property type="entry name" value="Pyr-dimer_DNA_glycosylase"/>
</dbReference>
<evidence type="ECO:0000313" key="1">
    <source>
        <dbReference type="EMBL" id="CAB4170974.1"/>
    </source>
</evidence>
<dbReference type="EMBL" id="LR797369">
    <property type="protein sequence ID" value="CAB4211188.1"/>
    <property type="molecule type" value="Genomic_DNA"/>
</dbReference>
<dbReference type="EMBL" id="LR796945">
    <property type="protein sequence ID" value="CAB4177101.1"/>
    <property type="molecule type" value="Genomic_DNA"/>
</dbReference>
<accession>A0A6J5T8Q0</accession>
<dbReference type="EMBL" id="LR797518">
    <property type="protein sequence ID" value="CAB4222847.1"/>
    <property type="molecule type" value="Genomic_DNA"/>
</dbReference>
<protein>
    <submittedName>
        <fullName evidence="6">Uncharacterized protein</fullName>
    </submittedName>
</protein>
<evidence type="ECO:0000313" key="3">
    <source>
        <dbReference type="EMBL" id="CAB4182308.1"/>
    </source>
</evidence>
<dbReference type="EMBL" id="LR797021">
    <property type="protein sequence ID" value="CAB4182308.1"/>
    <property type="molecule type" value="Genomic_DNA"/>
</dbReference>
<evidence type="ECO:0000313" key="7">
    <source>
        <dbReference type="EMBL" id="CAB5227834.1"/>
    </source>
</evidence>
<dbReference type="Pfam" id="PF03013">
    <property type="entry name" value="Pyr_excise"/>
    <property type="match status" value="1"/>
</dbReference>
<dbReference type="EMBL" id="LR797157">
    <property type="protein sequence ID" value="CAB4190839.1"/>
    <property type="molecule type" value="Genomic_DNA"/>
</dbReference>
<gene>
    <name evidence="3" type="ORF">UFOVP1065_210</name>
    <name evidence="4" type="ORF">UFOVP1198_179</name>
    <name evidence="5" type="ORF">UFOVP1418_171</name>
    <name evidence="7" type="ORF">UFOVP1524_212</name>
    <name evidence="6" type="ORF">UFOVP1651_212</name>
    <name evidence="1" type="ORF">UFOVP908_190</name>
    <name evidence="2" type="ORF">UFOVP990_179</name>
</gene>
<proteinExistence type="predicted"/>
<sequence>MNIFYIDYDPVACAEQMVDKHVVKMILETAQLLSTAHRVIDGEEYEGKSASGRKAKRWHLPDSRELVLYQATHVNHPSAVWCRQSNNNYNWLFCHFEGLLKEYTYRYGKTHKCAVARDVFAYPPHNIPCSWLTPVTPAMPEEYLVKDDPVASYRNYYRVGKKHLHKWTKRQPPEWLGLLNRGENDLHI</sequence>
<dbReference type="EMBL" id="LR798378">
    <property type="protein sequence ID" value="CAB5227834.1"/>
    <property type="molecule type" value="Genomic_DNA"/>
</dbReference>
<name>A0A6J5T8Q0_9CAUD</name>
<dbReference type="EMBL" id="LR796860">
    <property type="protein sequence ID" value="CAB4170974.1"/>
    <property type="molecule type" value="Genomic_DNA"/>
</dbReference>
<evidence type="ECO:0000313" key="6">
    <source>
        <dbReference type="EMBL" id="CAB4222847.1"/>
    </source>
</evidence>
<evidence type="ECO:0000313" key="2">
    <source>
        <dbReference type="EMBL" id="CAB4177101.1"/>
    </source>
</evidence>
<evidence type="ECO:0000313" key="4">
    <source>
        <dbReference type="EMBL" id="CAB4190839.1"/>
    </source>
</evidence>
<evidence type="ECO:0000313" key="5">
    <source>
        <dbReference type="EMBL" id="CAB4211188.1"/>
    </source>
</evidence>